<dbReference type="Proteomes" id="UP000002497">
    <property type="component" value="Unassembled WGS sequence"/>
</dbReference>
<dbReference type="VEuPathDB" id="FungiDB:D8B26_003995"/>
<dbReference type="VEuPathDB" id="FungiDB:CPSG_10135"/>
<organism evidence="3">
    <name type="scientific">Coccidioides posadasii (strain RMSCC 757 / Silveira)</name>
    <name type="common">Valley fever fungus</name>
    <dbReference type="NCBI Taxonomy" id="443226"/>
    <lineage>
        <taxon>Eukaryota</taxon>
        <taxon>Fungi</taxon>
        <taxon>Dikarya</taxon>
        <taxon>Ascomycota</taxon>
        <taxon>Pezizomycotina</taxon>
        <taxon>Eurotiomycetes</taxon>
        <taxon>Eurotiomycetidae</taxon>
        <taxon>Onygenales</taxon>
        <taxon>Onygenaceae</taxon>
        <taxon>Coccidioides</taxon>
    </lineage>
</organism>
<gene>
    <name evidence="2" type="ORF">CPSG_10135</name>
</gene>
<name>E9DJY6_COCPS</name>
<feature type="region of interest" description="Disordered" evidence="1">
    <location>
        <begin position="1"/>
        <end position="22"/>
    </location>
</feature>
<dbReference type="EMBL" id="GL636526">
    <property type="protein sequence ID" value="EFW13266.1"/>
    <property type="molecule type" value="Genomic_DNA"/>
</dbReference>
<feature type="compositionally biased region" description="Polar residues" evidence="1">
    <location>
        <begin position="12"/>
        <end position="21"/>
    </location>
</feature>
<reference evidence="3" key="2">
    <citation type="submission" date="2010-03" db="EMBL/GenBank/DDBJ databases">
        <title>The genome sequence of Coccidioides posadasii strain Silveira.</title>
        <authorList>
            <consortium name="The Broad Institute Genome Sequencing Center for Infectious Disease"/>
            <person name="Neafsey D."/>
            <person name="Orbach M."/>
            <person name="Henn M.R."/>
            <person name="Cole G.T."/>
            <person name="Galgiani J."/>
            <person name="Gardner M.J."/>
            <person name="Kirkland T.N."/>
            <person name="Taylor J.W."/>
            <person name="Young S.K."/>
            <person name="Zeng Q."/>
            <person name="Koehrsen M."/>
            <person name="Alvarado L."/>
            <person name="Berlin A."/>
            <person name="Borenstein D."/>
            <person name="Chapman S.B."/>
            <person name="Chen Z."/>
            <person name="Engels R."/>
            <person name="Freedman E."/>
            <person name="Gellesch M."/>
            <person name="Goldberg J."/>
            <person name="Griggs A."/>
            <person name="Gujja S."/>
            <person name="Heilman E."/>
            <person name="Heiman D."/>
            <person name="Howarth C."/>
            <person name="Jen D."/>
            <person name="Larson L."/>
            <person name="Mehta T."/>
            <person name="Neiman D."/>
            <person name="Park D."/>
            <person name="Pearson M."/>
            <person name="Richards J."/>
            <person name="Roberts A."/>
            <person name="Saif S."/>
            <person name="Shea T."/>
            <person name="Shenoy N."/>
            <person name="Sisk P."/>
            <person name="Stolte C."/>
            <person name="Sykes S."/>
            <person name="Walk T."/>
            <person name="White J."/>
            <person name="Yandava C."/>
            <person name="Haas B."/>
            <person name="Nusbaum C."/>
            <person name="Birren B."/>
        </authorList>
    </citation>
    <scope>NUCLEOTIDE SEQUENCE [LARGE SCALE GENOMIC DNA]</scope>
    <source>
        <strain evidence="3">RMSCC 757 / Silveira</strain>
    </source>
</reference>
<evidence type="ECO:0000256" key="1">
    <source>
        <dbReference type="SAM" id="MobiDB-lite"/>
    </source>
</evidence>
<evidence type="ECO:0000313" key="3">
    <source>
        <dbReference type="Proteomes" id="UP000002497"/>
    </source>
</evidence>
<dbReference type="AlphaFoldDB" id="E9DJY6"/>
<reference evidence="3" key="1">
    <citation type="journal article" date="2010" name="Genome Res.">
        <title>Population genomic sequencing of Coccidioides fungi reveals recent hybridization and transposon control.</title>
        <authorList>
            <person name="Neafsey D.E."/>
            <person name="Barker B.M."/>
            <person name="Sharpton T.J."/>
            <person name="Stajich J.E."/>
            <person name="Park D.J."/>
            <person name="Whiston E."/>
            <person name="Hung C.-Y."/>
            <person name="McMahan C."/>
            <person name="White J."/>
            <person name="Sykes S."/>
            <person name="Heiman D."/>
            <person name="Young S."/>
            <person name="Zeng Q."/>
            <person name="Abouelleil A."/>
            <person name="Aftuck L."/>
            <person name="Bessette D."/>
            <person name="Brown A."/>
            <person name="FitzGerald M."/>
            <person name="Lui A."/>
            <person name="Macdonald J.P."/>
            <person name="Priest M."/>
            <person name="Orbach M.J."/>
            <person name="Galgiani J.N."/>
            <person name="Kirkland T.N."/>
            <person name="Cole G.T."/>
            <person name="Birren B.W."/>
            <person name="Henn M.R."/>
            <person name="Taylor J.W."/>
            <person name="Rounsley S.D."/>
        </authorList>
    </citation>
    <scope>NUCLEOTIDE SEQUENCE [LARGE SCALE GENOMIC DNA]</scope>
    <source>
        <strain evidence="3">RMSCC 757 / Silveira</strain>
    </source>
</reference>
<accession>E9DJY6</accession>
<proteinExistence type="predicted"/>
<dbReference type="HOGENOM" id="CLU_1408619_0_0_1"/>
<protein>
    <submittedName>
        <fullName evidence="2">Uncharacterized protein</fullName>
    </submittedName>
</protein>
<keyword evidence="3" id="KW-1185">Reference proteome</keyword>
<sequence>MAQRGGGPPNTSPSTHSNDLRTCNPARGLYHITRILEAKHGNFLFQYATEEPKASLGVGSVLSNRVPIMMKLSTCRGEITREAWTLTSQFQAPLQGNFCPSPAPSARRLSETLNMWVSTTTTRPFSVASDCGVTRSQIHIHSLFYFIGIEYSPRRATNSARAATFRNRSCALSLRHHPSTEYTNYKSDHLAQE</sequence>
<evidence type="ECO:0000313" key="2">
    <source>
        <dbReference type="EMBL" id="EFW13266.1"/>
    </source>
</evidence>